<reference evidence="1 2" key="1">
    <citation type="submission" date="2015-09" db="EMBL/GenBank/DDBJ databases">
        <title>Atta colombica WGS genome.</title>
        <authorList>
            <person name="Nygaard S."/>
            <person name="Hu H."/>
            <person name="Boomsma J."/>
            <person name="Zhang G."/>
        </authorList>
    </citation>
    <scope>NUCLEOTIDE SEQUENCE [LARGE SCALE GENOMIC DNA]</scope>
    <source>
        <strain evidence="1">Treedump-2</strain>
        <tissue evidence="1">Whole body</tissue>
    </source>
</reference>
<name>A0A195BB16_9HYME</name>
<dbReference type="EMBL" id="KQ976537">
    <property type="protein sequence ID" value="KYM81384.1"/>
    <property type="molecule type" value="Genomic_DNA"/>
</dbReference>
<gene>
    <name evidence="1" type="ORF">ALC53_08152</name>
</gene>
<organism evidence="1 2">
    <name type="scientific">Atta colombica</name>
    <dbReference type="NCBI Taxonomy" id="520822"/>
    <lineage>
        <taxon>Eukaryota</taxon>
        <taxon>Metazoa</taxon>
        <taxon>Ecdysozoa</taxon>
        <taxon>Arthropoda</taxon>
        <taxon>Hexapoda</taxon>
        <taxon>Insecta</taxon>
        <taxon>Pterygota</taxon>
        <taxon>Neoptera</taxon>
        <taxon>Endopterygota</taxon>
        <taxon>Hymenoptera</taxon>
        <taxon>Apocrita</taxon>
        <taxon>Aculeata</taxon>
        <taxon>Formicoidea</taxon>
        <taxon>Formicidae</taxon>
        <taxon>Myrmicinae</taxon>
        <taxon>Atta</taxon>
    </lineage>
</organism>
<proteinExistence type="predicted"/>
<protein>
    <submittedName>
        <fullName evidence="1">Uncharacterized protein</fullName>
    </submittedName>
</protein>
<evidence type="ECO:0000313" key="1">
    <source>
        <dbReference type="EMBL" id="KYM81384.1"/>
    </source>
</evidence>
<keyword evidence="2" id="KW-1185">Reference proteome</keyword>
<sequence length="126" mass="14125">MTCGRWTNAIGSKGAPAFPPPYAPPSILVRLKRRFQSSRSDRAHAHAFAASTAIPGVCTRIRRRAVPKSLIAIIFERTLSRFTLYTSVDFHRDSVRNSKGKTNHIKELHNSCKAAFFAERSQNVQD</sequence>
<evidence type="ECO:0000313" key="2">
    <source>
        <dbReference type="Proteomes" id="UP000078540"/>
    </source>
</evidence>
<accession>A0A195BB16</accession>
<dbReference type="Proteomes" id="UP000078540">
    <property type="component" value="Unassembled WGS sequence"/>
</dbReference>
<dbReference type="AlphaFoldDB" id="A0A195BB16"/>